<feature type="transmembrane region" description="Helical" evidence="10">
    <location>
        <begin position="76"/>
        <end position="97"/>
    </location>
</feature>
<evidence type="ECO:0000256" key="10">
    <source>
        <dbReference type="SAM" id="Phobius"/>
    </source>
</evidence>
<dbReference type="InterPro" id="IPR011527">
    <property type="entry name" value="ABC1_TM_dom"/>
</dbReference>
<evidence type="ECO:0000256" key="4">
    <source>
        <dbReference type="ARBA" id="ARBA00022475"/>
    </source>
</evidence>
<feature type="transmembrane region" description="Helical" evidence="10">
    <location>
        <begin position="39"/>
        <end position="56"/>
    </location>
</feature>
<name>A0AAW6U9N1_9MOLU</name>
<dbReference type="InterPro" id="IPR036640">
    <property type="entry name" value="ABC1_TM_sf"/>
</dbReference>
<dbReference type="FunFam" id="3.40.50.300:FF:000287">
    <property type="entry name" value="Multidrug ABC transporter ATP-binding protein"/>
    <property type="match status" value="1"/>
</dbReference>
<dbReference type="EMBL" id="JASCXW010000012">
    <property type="protein sequence ID" value="MDI6452868.1"/>
    <property type="molecule type" value="Genomic_DNA"/>
</dbReference>
<reference evidence="13" key="1">
    <citation type="submission" date="2023-05" db="EMBL/GenBank/DDBJ databases">
        <title>Mariniplasma microaerophilum sp. nov., a novel anaerobic mollicute isolated from terrestrial mud volcano, Taman Peninsula, Russia.</title>
        <authorList>
            <person name="Khomyakova M.A."/>
            <person name="Merkel A.Y."/>
            <person name="Slobodkin A.I."/>
        </authorList>
    </citation>
    <scope>NUCLEOTIDE SEQUENCE</scope>
    <source>
        <strain evidence="13">M4Ah</strain>
    </source>
</reference>
<evidence type="ECO:0000256" key="6">
    <source>
        <dbReference type="ARBA" id="ARBA00022741"/>
    </source>
</evidence>
<dbReference type="SUPFAM" id="SSF90123">
    <property type="entry name" value="ABC transporter transmembrane region"/>
    <property type="match status" value="1"/>
</dbReference>
<dbReference type="FunFam" id="1.20.1560.10:FF:000011">
    <property type="entry name" value="Multidrug ABC transporter ATP-binding protein"/>
    <property type="match status" value="1"/>
</dbReference>
<evidence type="ECO:0000256" key="1">
    <source>
        <dbReference type="ARBA" id="ARBA00004651"/>
    </source>
</evidence>
<comment type="caution">
    <text evidence="13">The sequence shown here is derived from an EMBL/GenBank/DDBJ whole genome shotgun (WGS) entry which is preliminary data.</text>
</comment>
<feature type="domain" description="ABC transporter" evidence="11">
    <location>
        <begin position="356"/>
        <end position="590"/>
    </location>
</feature>
<dbReference type="InterPro" id="IPR017871">
    <property type="entry name" value="ABC_transporter-like_CS"/>
</dbReference>
<dbReference type="GO" id="GO:0005886">
    <property type="term" value="C:plasma membrane"/>
    <property type="evidence" value="ECO:0007669"/>
    <property type="project" value="UniProtKB-SubCell"/>
</dbReference>
<dbReference type="SMART" id="SM00382">
    <property type="entry name" value="AAA"/>
    <property type="match status" value="1"/>
</dbReference>
<evidence type="ECO:0000259" key="11">
    <source>
        <dbReference type="PROSITE" id="PS50893"/>
    </source>
</evidence>
<keyword evidence="9 10" id="KW-0472">Membrane</keyword>
<dbReference type="GO" id="GO:0005524">
    <property type="term" value="F:ATP binding"/>
    <property type="evidence" value="ECO:0007669"/>
    <property type="project" value="UniProtKB-KW"/>
</dbReference>
<dbReference type="CDD" id="cd03254">
    <property type="entry name" value="ABCC_Glucan_exporter_like"/>
    <property type="match status" value="1"/>
</dbReference>
<feature type="transmembrane region" description="Helical" evidence="10">
    <location>
        <begin position="275"/>
        <end position="302"/>
    </location>
</feature>
<comment type="similarity">
    <text evidence="2">Belongs to the ABC transporter superfamily.</text>
</comment>
<evidence type="ECO:0000256" key="8">
    <source>
        <dbReference type="ARBA" id="ARBA00022989"/>
    </source>
</evidence>
<dbReference type="RefSeq" id="WP_282839292.1">
    <property type="nucleotide sequence ID" value="NZ_JASCXW010000012.1"/>
</dbReference>
<dbReference type="PANTHER" id="PTHR43394:SF1">
    <property type="entry name" value="ATP-BINDING CASSETTE SUB-FAMILY B MEMBER 10, MITOCHONDRIAL"/>
    <property type="match status" value="1"/>
</dbReference>
<evidence type="ECO:0000256" key="5">
    <source>
        <dbReference type="ARBA" id="ARBA00022692"/>
    </source>
</evidence>
<evidence type="ECO:0000313" key="13">
    <source>
        <dbReference type="EMBL" id="MDI6452868.1"/>
    </source>
</evidence>
<dbReference type="InterPro" id="IPR003439">
    <property type="entry name" value="ABC_transporter-like_ATP-bd"/>
</dbReference>
<dbReference type="GO" id="GO:0016887">
    <property type="term" value="F:ATP hydrolysis activity"/>
    <property type="evidence" value="ECO:0007669"/>
    <property type="project" value="InterPro"/>
</dbReference>
<dbReference type="AlphaFoldDB" id="A0AAW6U9N1"/>
<dbReference type="Gene3D" id="3.40.50.300">
    <property type="entry name" value="P-loop containing nucleotide triphosphate hydrolases"/>
    <property type="match status" value="1"/>
</dbReference>
<protein>
    <submittedName>
        <fullName evidence="13">ABC transporter ATP-binding protein</fullName>
    </submittedName>
</protein>
<dbReference type="InterPro" id="IPR027417">
    <property type="entry name" value="P-loop_NTPase"/>
</dbReference>
<proteinExistence type="inferred from homology"/>
<keyword evidence="4" id="KW-1003">Cell membrane</keyword>
<organism evidence="13 14">
    <name type="scientific">Peloplasma aerotolerans</name>
    <dbReference type="NCBI Taxonomy" id="3044389"/>
    <lineage>
        <taxon>Bacteria</taxon>
        <taxon>Bacillati</taxon>
        <taxon>Mycoplasmatota</taxon>
        <taxon>Mollicutes</taxon>
        <taxon>Acholeplasmatales</taxon>
        <taxon>Acholeplasmataceae</taxon>
        <taxon>Peloplasma</taxon>
    </lineage>
</organism>
<gene>
    <name evidence="13" type="ORF">QJ521_04770</name>
</gene>
<keyword evidence="5 10" id="KW-0812">Transmembrane</keyword>
<evidence type="ECO:0000256" key="9">
    <source>
        <dbReference type="ARBA" id="ARBA00023136"/>
    </source>
</evidence>
<keyword evidence="14" id="KW-1185">Reference proteome</keyword>
<feature type="domain" description="ABC transmembrane type-1" evidence="12">
    <location>
        <begin position="40"/>
        <end position="322"/>
    </location>
</feature>
<evidence type="ECO:0000256" key="3">
    <source>
        <dbReference type="ARBA" id="ARBA00022448"/>
    </source>
</evidence>
<evidence type="ECO:0000256" key="7">
    <source>
        <dbReference type="ARBA" id="ARBA00022840"/>
    </source>
</evidence>
<dbReference type="PROSITE" id="PS00211">
    <property type="entry name" value="ABC_TRANSPORTER_1"/>
    <property type="match status" value="1"/>
</dbReference>
<dbReference type="InterPro" id="IPR039421">
    <property type="entry name" value="Type_1_exporter"/>
</dbReference>
<feature type="transmembrane region" description="Helical" evidence="10">
    <location>
        <begin position="155"/>
        <end position="174"/>
    </location>
</feature>
<dbReference type="Pfam" id="PF00005">
    <property type="entry name" value="ABC_tran"/>
    <property type="match status" value="1"/>
</dbReference>
<dbReference type="InterPro" id="IPR003593">
    <property type="entry name" value="AAA+_ATPase"/>
</dbReference>
<dbReference type="GO" id="GO:0015421">
    <property type="term" value="F:ABC-type oligopeptide transporter activity"/>
    <property type="evidence" value="ECO:0007669"/>
    <property type="project" value="TreeGrafter"/>
</dbReference>
<evidence type="ECO:0000259" key="12">
    <source>
        <dbReference type="PROSITE" id="PS50929"/>
    </source>
</evidence>
<dbReference type="CDD" id="cd18547">
    <property type="entry name" value="ABC_6TM_Tm288_like"/>
    <property type="match status" value="1"/>
</dbReference>
<accession>A0AAW6U9N1</accession>
<sequence>MMYAGKQGRGRNDGSQKAKNKAYVLKRLWSYLYFYKTKLALALILTIVANVLSLIGPYLTGRTIGAMEDGVDFERVFFFAGLMVGFYLISAILNYLLSISMVKISQSVVKKMRQDLFDKLNRVSISYFDKNQTGDIISKMSYDIDTINTSLAHDVFNILTSVITVTISFVMMVIMSPILVLVFVLTIPISIIITKVLSKIVKRKYRIRNQKLGEMNGFAEEMITGQRTIQSYVQEEAVLAKFDEINEAATTASYESGYYATSVGPAVNFVSNLSVALVGVFGGILYFMGSMTLGNLTAFTLYSRRFSGPINQMSNIIAEIQSALAAAERVFLVLDHEEEPKDIEDALEVKDIKGDIEFKDVSFGYLENQIILNNVSLKAPKGNVIAIVGPTGGGKTTLVNLLMRFYDVDQGHIYLDGIDIRHLTRKSLRKAFSMVLQDTWIFHGTVYENIAYGNGDVSRLEVEEAAKKARIHTFISHLPKGYDTILTDEGLSISKGQKQLLVIARAMLSRTKMLILDEATSNVDTHTEVQIQKAMLALMENKTSFVIAHRLSTIQKADLILVVHEGNIIEQGTHDELIAKKGFYNELYQSQFA</sequence>
<evidence type="ECO:0000256" key="2">
    <source>
        <dbReference type="ARBA" id="ARBA00005417"/>
    </source>
</evidence>
<dbReference type="PROSITE" id="PS50929">
    <property type="entry name" value="ABC_TM1F"/>
    <property type="match status" value="1"/>
</dbReference>
<dbReference type="Proteomes" id="UP001431532">
    <property type="component" value="Unassembled WGS sequence"/>
</dbReference>
<dbReference type="SUPFAM" id="SSF52540">
    <property type="entry name" value="P-loop containing nucleoside triphosphate hydrolases"/>
    <property type="match status" value="1"/>
</dbReference>
<keyword evidence="6" id="KW-0547">Nucleotide-binding</keyword>
<keyword evidence="7 13" id="KW-0067">ATP-binding</keyword>
<keyword evidence="8 10" id="KW-1133">Transmembrane helix</keyword>
<dbReference type="PANTHER" id="PTHR43394">
    <property type="entry name" value="ATP-DEPENDENT PERMEASE MDL1, MITOCHONDRIAL"/>
    <property type="match status" value="1"/>
</dbReference>
<dbReference type="PROSITE" id="PS50893">
    <property type="entry name" value="ABC_TRANSPORTER_2"/>
    <property type="match status" value="1"/>
</dbReference>
<dbReference type="Gene3D" id="1.20.1560.10">
    <property type="entry name" value="ABC transporter type 1, transmembrane domain"/>
    <property type="match status" value="1"/>
</dbReference>
<dbReference type="Pfam" id="PF00664">
    <property type="entry name" value="ABC_membrane"/>
    <property type="match status" value="1"/>
</dbReference>
<feature type="transmembrane region" description="Helical" evidence="10">
    <location>
        <begin position="180"/>
        <end position="198"/>
    </location>
</feature>
<comment type="subcellular location">
    <subcellularLocation>
        <location evidence="1">Cell membrane</location>
        <topology evidence="1">Multi-pass membrane protein</topology>
    </subcellularLocation>
</comment>
<keyword evidence="3" id="KW-0813">Transport</keyword>
<evidence type="ECO:0000313" key="14">
    <source>
        <dbReference type="Proteomes" id="UP001431532"/>
    </source>
</evidence>